<keyword evidence="7" id="KW-0238">DNA-binding</keyword>
<evidence type="ECO:0000256" key="1">
    <source>
        <dbReference type="ARBA" id="ARBA00010203"/>
    </source>
</evidence>
<keyword evidence="6" id="KW-0680">Restriction system</keyword>
<accession>A0ABU3HA78</accession>
<dbReference type="Pfam" id="PF01555">
    <property type="entry name" value="N6_N4_Mtase"/>
    <property type="match status" value="1"/>
</dbReference>
<dbReference type="Gene3D" id="3.40.50.150">
    <property type="entry name" value="Vaccinia Virus protein VP39"/>
    <property type="match status" value="2"/>
</dbReference>
<dbReference type="EMBL" id="JAUSUY010000014">
    <property type="protein sequence ID" value="MDT3427720.1"/>
    <property type="molecule type" value="Genomic_DNA"/>
</dbReference>
<dbReference type="InterPro" id="IPR017985">
    <property type="entry name" value="MeTrfase_CN4_CS"/>
</dbReference>
<protein>
    <recommendedName>
        <fullName evidence="2">site-specific DNA-methyltransferase (cytosine-N(4)-specific)</fullName>
        <ecNumber evidence="2">2.1.1.113</ecNumber>
    </recommendedName>
</protein>
<keyword evidence="4" id="KW-0808">Transferase</keyword>
<dbReference type="RefSeq" id="WP_025696836.1">
    <property type="nucleotide sequence ID" value="NZ_JAUSUY010000014.1"/>
</dbReference>
<dbReference type="Proteomes" id="UP001248709">
    <property type="component" value="Unassembled WGS sequence"/>
</dbReference>
<feature type="coiled-coil region" evidence="9">
    <location>
        <begin position="101"/>
        <end position="128"/>
    </location>
</feature>
<evidence type="ECO:0000256" key="2">
    <source>
        <dbReference type="ARBA" id="ARBA00012185"/>
    </source>
</evidence>
<dbReference type="InterPro" id="IPR002941">
    <property type="entry name" value="DNA_methylase_N4/N6"/>
</dbReference>
<dbReference type="InterPro" id="IPR029063">
    <property type="entry name" value="SAM-dependent_MTases_sf"/>
</dbReference>
<evidence type="ECO:0000256" key="6">
    <source>
        <dbReference type="ARBA" id="ARBA00022747"/>
    </source>
</evidence>
<name>A0ABU3HA78_9BACL</name>
<evidence type="ECO:0000313" key="11">
    <source>
        <dbReference type="EMBL" id="MDT3427720.1"/>
    </source>
</evidence>
<organism evidence="11 12">
    <name type="scientific">Paenibacillus forsythiae</name>
    <dbReference type="NCBI Taxonomy" id="365616"/>
    <lineage>
        <taxon>Bacteria</taxon>
        <taxon>Bacillati</taxon>
        <taxon>Bacillota</taxon>
        <taxon>Bacilli</taxon>
        <taxon>Bacillales</taxon>
        <taxon>Paenibacillaceae</taxon>
        <taxon>Paenibacillus</taxon>
    </lineage>
</organism>
<evidence type="ECO:0000256" key="4">
    <source>
        <dbReference type="ARBA" id="ARBA00022679"/>
    </source>
</evidence>
<gene>
    <name evidence="11" type="ORF">J2Z22_003296</name>
</gene>
<proteinExistence type="inferred from homology"/>
<evidence type="ECO:0000256" key="5">
    <source>
        <dbReference type="ARBA" id="ARBA00022691"/>
    </source>
</evidence>
<evidence type="ECO:0000256" key="9">
    <source>
        <dbReference type="SAM" id="Coils"/>
    </source>
</evidence>
<dbReference type="SUPFAM" id="SSF53335">
    <property type="entry name" value="S-adenosyl-L-methionine-dependent methyltransferases"/>
    <property type="match status" value="2"/>
</dbReference>
<keyword evidence="3" id="KW-0489">Methyltransferase</keyword>
<evidence type="ECO:0000256" key="3">
    <source>
        <dbReference type="ARBA" id="ARBA00022603"/>
    </source>
</evidence>
<dbReference type="EC" id="2.1.1.113" evidence="2"/>
<sequence>MSYTKQNKNGIELNRLYEEDFPVHEWYRFVLSYPPHLVRNYLVDFGMNQTHTVLDPFCGTGTTIVECKKSGIKSIGIEANQIAHLASKVKTNWSINEDRLLDLSRTVAEEAERTIQNYNSEYKTLTESQEKLIISNSISQIPLHKTLILLEIILRYKDKELTDHLLISLAKQIVFSYSNLKFGPEVGVSRIKKTDADVVGLWFEQIETMVRDIKQFKELSAIKSEVILGDARNINALIPKESVDAIITSPPYPNEKDYTRTTRLESVILGFIKEKSDLRRNKERLLRSNTRNVYVSDNDEIWVENNELVKNVSQMIEDKRIELGKTSGFEKYYHRVVELYFGGIAKHLESMKTILRPGARLAYVVGDQASYFRVLIKTGEIIADIANSLGYQVDRIDLFRTRLSTVTKEQLREEVVVLTWKG</sequence>
<keyword evidence="9" id="KW-0175">Coiled coil</keyword>
<evidence type="ECO:0000256" key="7">
    <source>
        <dbReference type="ARBA" id="ARBA00023125"/>
    </source>
</evidence>
<evidence type="ECO:0000313" key="12">
    <source>
        <dbReference type="Proteomes" id="UP001248709"/>
    </source>
</evidence>
<comment type="similarity">
    <text evidence="1">Belongs to the N(4)/N(6)-methyltransferase family. N(4) subfamily.</text>
</comment>
<evidence type="ECO:0000259" key="10">
    <source>
        <dbReference type="Pfam" id="PF01555"/>
    </source>
</evidence>
<keyword evidence="12" id="KW-1185">Reference proteome</keyword>
<keyword evidence="5" id="KW-0949">S-adenosyl-L-methionine</keyword>
<reference evidence="11 12" key="1">
    <citation type="submission" date="2023-07" db="EMBL/GenBank/DDBJ databases">
        <title>Genomic Encyclopedia of Type Strains, Phase IV (KMG-IV): sequencing the most valuable type-strain genomes for metagenomic binning, comparative biology and taxonomic classification.</title>
        <authorList>
            <person name="Goeker M."/>
        </authorList>
    </citation>
    <scope>NUCLEOTIDE SEQUENCE [LARGE SCALE GENOMIC DNA]</scope>
    <source>
        <strain evidence="11 12">T98</strain>
    </source>
</reference>
<evidence type="ECO:0000256" key="8">
    <source>
        <dbReference type="ARBA" id="ARBA00049120"/>
    </source>
</evidence>
<comment type="caution">
    <text evidence="11">The sequence shown here is derived from an EMBL/GenBank/DDBJ whole genome shotgun (WGS) entry which is preliminary data.</text>
</comment>
<comment type="catalytic activity">
    <reaction evidence="8">
        <text>a 2'-deoxycytidine in DNA + S-adenosyl-L-methionine = an N(4)-methyl-2'-deoxycytidine in DNA + S-adenosyl-L-homocysteine + H(+)</text>
        <dbReference type="Rhea" id="RHEA:16857"/>
        <dbReference type="Rhea" id="RHEA-COMP:11369"/>
        <dbReference type="Rhea" id="RHEA-COMP:13674"/>
        <dbReference type="ChEBI" id="CHEBI:15378"/>
        <dbReference type="ChEBI" id="CHEBI:57856"/>
        <dbReference type="ChEBI" id="CHEBI:59789"/>
        <dbReference type="ChEBI" id="CHEBI:85452"/>
        <dbReference type="ChEBI" id="CHEBI:137933"/>
        <dbReference type="EC" id="2.1.1.113"/>
    </reaction>
</comment>
<feature type="domain" description="DNA methylase N-4/N-6" evidence="10">
    <location>
        <begin position="32"/>
        <end position="81"/>
    </location>
</feature>
<dbReference type="PROSITE" id="PS00093">
    <property type="entry name" value="N4_MTASE"/>
    <property type="match status" value="1"/>
</dbReference>